<protein>
    <submittedName>
        <fullName evidence="1">Uncharacterized protein</fullName>
    </submittedName>
</protein>
<accession>A0A9P7W2K3</accession>
<evidence type="ECO:0000313" key="2">
    <source>
        <dbReference type="Proteomes" id="UP000812287"/>
    </source>
</evidence>
<evidence type="ECO:0000313" key="1">
    <source>
        <dbReference type="EMBL" id="KAG7450854.1"/>
    </source>
</evidence>
<sequence length="173" mass="18522">MPLNALTAPPESEYIQPFSDSLATLPHTTLLVMLSLTQHAGDAIVQINSQSLALGDIFSQHKQTYLHIVSGSIGPNDINNGNTSGGKTCSLMHGSVPDHRARGRALLVNAPSLGDGTLTEISPFGTIFSDTQMNVSAVYTNPNTHTVKAGYSSDENWRYCHNLEMTRILGSAV</sequence>
<dbReference type="AlphaFoldDB" id="A0A9P7W2K3"/>
<comment type="caution">
    <text evidence="1">The sequence shown here is derived from an EMBL/GenBank/DDBJ whole genome shotgun (WGS) entry which is preliminary data.</text>
</comment>
<name>A0A9P7W2K3_9AGAR</name>
<gene>
    <name evidence="1" type="ORF">BT62DRAFT_1072872</name>
</gene>
<organism evidence="1 2">
    <name type="scientific">Guyanagaster necrorhizus</name>
    <dbReference type="NCBI Taxonomy" id="856835"/>
    <lineage>
        <taxon>Eukaryota</taxon>
        <taxon>Fungi</taxon>
        <taxon>Dikarya</taxon>
        <taxon>Basidiomycota</taxon>
        <taxon>Agaricomycotina</taxon>
        <taxon>Agaricomycetes</taxon>
        <taxon>Agaricomycetidae</taxon>
        <taxon>Agaricales</taxon>
        <taxon>Marasmiineae</taxon>
        <taxon>Physalacriaceae</taxon>
        <taxon>Guyanagaster</taxon>
    </lineage>
</organism>
<keyword evidence="2" id="KW-1185">Reference proteome</keyword>
<dbReference type="EMBL" id="MU250526">
    <property type="protein sequence ID" value="KAG7450854.1"/>
    <property type="molecule type" value="Genomic_DNA"/>
</dbReference>
<proteinExistence type="predicted"/>
<reference evidence="1" key="1">
    <citation type="submission" date="2020-11" db="EMBL/GenBank/DDBJ databases">
        <title>Adaptations for nitrogen fixation in a non-lichenized fungal sporocarp promotes dispersal by wood-feeding termites.</title>
        <authorList>
            <consortium name="DOE Joint Genome Institute"/>
            <person name="Koch R.A."/>
            <person name="Yoon G."/>
            <person name="Arayal U."/>
            <person name="Lail K."/>
            <person name="Amirebrahimi M."/>
            <person name="Labutti K."/>
            <person name="Lipzen A."/>
            <person name="Riley R."/>
            <person name="Barry K."/>
            <person name="Henrissat B."/>
            <person name="Grigoriev I.V."/>
            <person name="Herr J.R."/>
            <person name="Aime M.C."/>
        </authorList>
    </citation>
    <scope>NUCLEOTIDE SEQUENCE</scope>
    <source>
        <strain evidence="1">MCA 3950</strain>
    </source>
</reference>
<dbReference type="Proteomes" id="UP000812287">
    <property type="component" value="Unassembled WGS sequence"/>
</dbReference>
<dbReference type="GeneID" id="66101195"/>
<dbReference type="RefSeq" id="XP_043044354.1">
    <property type="nucleotide sequence ID" value="XM_043178901.1"/>
</dbReference>
<dbReference type="OrthoDB" id="2928352at2759"/>